<keyword evidence="1" id="KW-0812">Transmembrane</keyword>
<dbReference type="RefSeq" id="WP_323357256.1">
    <property type="nucleotide sequence ID" value="NZ_JAYGHY010000042.1"/>
</dbReference>
<evidence type="ECO:0000256" key="1">
    <source>
        <dbReference type="SAM" id="Phobius"/>
    </source>
</evidence>
<dbReference type="Proteomes" id="UP001302329">
    <property type="component" value="Unassembled WGS sequence"/>
</dbReference>
<sequence>MLPILLMPFTARYGWQGHVLLALVFNLLIVQSIRTLPVMPGVPYARLRQEFFRGIGLVGSIGLWAPVASGEWPGGSFHAGEMVLLSLFFLITSTRLVRVLARVPRVNGQVLAGAAAGYLHLGLTGGVLATATQVLVPGSFSLGETAGQQLLLDRLTYFSFVTVAGVGYGDVLPANAVGERFVILLSVASTLYMALLVGLLLGRFIASEEVEMLEDEELGPPRAPENSP</sequence>
<proteinExistence type="predicted"/>
<keyword evidence="1" id="KW-0472">Membrane</keyword>
<feature type="transmembrane region" description="Helical" evidence="1">
    <location>
        <begin position="181"/>
        <end position="206"/>
    </location>
</feature>
<dbReference type="InterPro" id="IPR013099">
    <property type="entry name" value="K_chnl_dom"/>
</dbReference>
<comment type="caution">
    <text evidence="3">The sequence shown here is derived from an EMBL/GenBank/DDBJ whole genome shotgun (WGS) entry which is preliminary data.</text>
</comment>
<keyword evidence="3" id="KW-0406">Ion transport</keyword>
<name>A0ABU5SXX3_9CYAN</name>
<dbReference type="EMBL" id="JAYGHY010000042">
    <property type="protein sequence ID" value="MEA5443253.1"/>
    <property type="molecule type" value="Genomic_DNA"/>
</dbReference>
<organism evidence="3 4">
    <name type="scientific">Cyanobium gracile UHCC 0281</name>
    <dbReference type="NCBI Taxonomy" id="3110309"/>
    <lineage>
        <taxon>Bacteria</taxon>
        <taxon>Bacillati</taxon>
        <taxon>Cyanobacteriota</taxon>
        <taxon>Cyanophyceae</taxon>
        <taxon>Synechococcales</taxon>
        <taxon>Prochlorococcaceae</taxon>
        <taxon>Cyanobium</taxon>
    </lineage>
</organism>
<evidence type="ECO:0000259" key="2">
    <source>
        <dbReference type="Pfam" id="PF07885"/>
    </source>
</evidence>
<feature type="transmembrane region" description="Helical" evidence="1">
    <location>
        <begin position="79"/>
        <end position="98"/>
    </location>
</feature>
<keyword evidence="1" id="KW-1133">Transmembrane helix</keyword>
<evidence type="ECO:0000313" key="3">
    <source>
        <dbReference type="EMBL" id="MEA5443253.1"/>
    </source>
</evidence>
<feature type="transmembrane region" description="Helical" evidence="1">
    <location>
        <begin position="51"/>
        <end position="67"/>
    </location>
</feature>
<dbReference type="Gene3D" id="1.10.287.70">
    <property type="match status" value="1"/>
</dbReference>
<feature type="transmembrane region" description="Helical" evidence="1">
    <location>
        <begin position="155"/>
        <end position="174"/>
    </location>
</feature>
<feature type="domain" description="Potassium channel" evidence="2">
    <location>
        <begin position="155"/>
        <end position="200"/>
    </location>
</feature>
<accession>A0ABU5SXX3</accession>
<keyword evidence="3" id="KW-0813">Transport</keyword>
<reference evidence="3 4" key="1">
    <citation type="submission" date="2023-12" db="EMBL/GenBank/DDBJ databases">
        <title>Baltic Sea Cyanobacteria.</title>
        <authorList>
            <person name="Delbaje E."/>
            <person name="Fewer D.P."/>
            <person name="Shishido T.K."/>
        </authorList>
    </citation>
    <scope>NUCLEOTIDE SEQUENCE [LARGE SCALE GENOMIC DNA]</scope>
    <source>
        <strain evidence="3 4">UHCC 0281</strain>
    </source>
</reference>
<feature type="transmembrane region" description="Helical" evidence="1">
    <location>
        <begin position="110"/>
        <end position="135"/>
    </location>
</feature>
<keyword evidence="4" id="KW-1185">Reference proteome</keyword>
<feature type="transmembrane region" description="Helical" evidence="1">
    <location>
        <begin position="12"/>
        <end position="30"/>
    </location>
</feature>
<gene>
    <name evidence="3" type="ORF">VB739_11880</name>
</gene>
<dbReference type="SUPFAM" id="SSF81324">
    <property type="entry name" value="Voltage-gated potassium channels"/>
    <property type="match status" value="1"/>
</dbReference>
<evidence type="ECO:0000313" key="4">
    <source>
        <dbReference type="Proteomes" id="UP001302329"/>
    </source>
</evidence>
<keyword evidence="3" id="KW-0407">Ion channel</keyword>
<protein>
    <submittedName>
        <fullName evidence="3">Potassium channel family protein</fullName>
    </submittedName>
</protein>
<dbReference type="GO" id="GO:0034220">
    <property type="term" value="P:monoatomic ion transmembrane transport"/>
    <property type="evidence" value="ECO:0007669"/>
    <property type="project" value="UniProtKB-KW"/>
</dbReference>
<dbReference type="Pfam" id="PF07885">
    <property type="entry name" value="Ion_trans_2"/>
    <property type="match status" value="1"/>
</dbReference>